<protein>
    <submittedName>
        <fullName evidence="2">GNAT family N-acetyltransferase</fullName>
    </submittedName>
</protein>
<dbReference type="InterPro" id="IPR000182">
    <property type="entry name" value="GNAT_dom"/>
</dbReference>
<dbReference type="GO" id="GO:0008999">
    <property type="term" value="F:protein-N-terminal-alanine acetyltransferase activity"/>
    <property type="evidence" value="ECO:0007669"/>
    <property type="project" value="TreeGrafter"/>
</dbReference>
<keyword evidence="2" id="KW-0808">Transferase</keyword>
<name>A0A6B3LRU4_9BACT</name>
<evidence type="ECO:0000313" key="3">
    <source>
        <dbReference type="Proteomes" id="UP000474777"/>
    </source>
</evidence>
<organism evidence="2 3">
    <name type="scientific">Pontibacter burrus</name>
    <dbReference type="NCBI Taxonomy" id="2704466"/>
    <lineage>
        <taxon>Bacteria</taxon>
        <taxon>Pseudomonadati</taxon>
        <taxon>Bacteroidota</taxon>
        <taxon>Cytophagia</taxon>
        <taxon>Cytophagales</taxon>
        <taxon>Hymenobacteraceae</taxon>
        <taxon>Pontibacter</taxon>
    </lineage>
</organism>
<accession>A0A6B3LRU4</accession>
<dbReference type="SUPFAM" id="SSF55729">
    <property type="entry name" value="Acyl-CoA N-acyltransferases (Nat)"/>
    <property type="match status" value="1"/>
</dbReference>
<dbReference type="PANTHER" id="PTHR43441">
    <property type="entry name" value="RIBOSOMAL-PROTEIN-SERINE ACETYLTRANSFERASE"/>
    <property type="match status" value="1"/>
</dbReference>
<dbReference type="PROSITE" id="PS51186">
    <property type="entry name" value="GNAT"/>
    <property type="match status" value="1"/>
</dbReference>
<comment type="caution">
    <text evidence="2">The sequence shown here is derived from an EMBL/GenBank/DDBJ whole genome shotgun (WGS) entry which is preliminary data.</text>
</comment>
<dbReference type="InterPro" id="IPR051908">
    <property type="entry name" value="Ribosomal_N-acetyltransferase"/>
</dbReference>
<dbReference type="Proteomes" id="UP000474777">
    <property type="component" value="Unassembled WGS sequence"/>
</dbReference>
<feature type="domain" description="N-acetyltransferase" evidence="1">
    <location>
        <begin position="15"/>
        <end position="169"/>
    </location>
</feature>
<dbReference type="PANTHER" id="PTHR43441:SF6">
    <property type="entry name" value="N-ACETYLTRANSFERASE DOMAIN-CONTAINING PROTEIN"/>
    <property type="match status" value="1"/>
</dbReference>
<dbReference type="InterPro" id="IPR016181">
    <property type="entry name" value="Acyl_CoA_acyltransferase"/>
</dbReference>
<dbReference type="GO" id="GO:1990189">
    <property type="term" value="F:protein N-terminal-serine acetyltransferase activity"/>
    <property type="evidence" value="ECO:0007669"/>
    <property type="project" value="TreeGrafter"/>
</dbReference>
<sequence>MHIHTERLLLIPFTLEITKLLMAGDTSILQKLGLQLTPYWPDQEAIDTFPKIINNLEKVPEPSGFESYMVVHRLSMTVIGDAGFKGLPNDDGAVDIGYAIVAQAQKNGYGFEAANGLVNWAFQQPGVKVITARCLLDNSASARVLEKLGMQQISRDEELIRWRMDHPTLLQQATIKTKAGN</sequence>
<dbReference type="AlphaFoldDB" id="A0A6B3LRU4"/>
<gene>
    <name evidence="2" type="ORF">GXP69_03235</name>
</gene>
<dbReference type="Gene3D" id="3.40.630.30">
    <property type="match status" value="1"/>
</dbReference>
<keyword evidence="3" id="KW-1185">Reference proteome</keyword>
<dbReference type="RefSeq" id="WP_163912312.1">
    <property type="nucleotide sequence ID" value="NZ_JAAGWD010000001.1"/>
</dbReference>
<proteinExistence type="predicted"/>
<reference evidence="2 3" key="1">
    <citation type="submission" date="2020-02" db="EMBL/GenBank/DDBJ databases">
        <authorList>
            <person name="Kim M.K."/>
        </authorList>
    </citation>
    <scope>NUCLEOTIDE SEQUENCE [LARGE SCALE GENOMIC DNA]</scope>
    <source>
        <strain evidence="2 3">BT327</strain>
    </source>
</reference>
<dbReference type="EMBL" id="JAAGWD010000001">
    <property type="protein sequence ID" value="NEM96698.1"/>
    <property type="molecule type" value="Genomic_DNA"/>
</dbReference>
<evidence type="ECO:0000259" key="1">
    <source>
        <dbReference type="PROSITE" id="PS51186"/>
    </source>
</evidence>
<dbReference type="Pfam" id="PF13302">
    <property type="entry name" value="Acetyltransf_3"/>
    <property type="match status" value="1"/>
</dbReference>
<dbReference type="GO" id="GO:0005737">
    <property type="term" value="C:cytoplasm"/>
    <property type="evidence" value="ECO:0007669"/>
    <property type="project" value="TreeGrafter"/>
</dbReference>
<evidence type="ECO:0000313" key="2">
    <source>
        <dbReference type="EMBL" id="NEM96698.1"/>
    </source>
</evidence>